<dbReference type="SUPFAM" id="SSF54373">
    <property type="entry name" value="FAD-linked reductases, C-terminal domain"/>
    <property type="match status" value="1"/>
</dbReference>
<proteinExistence type="predicted"/>
<feature type="domain" description="FAD dependent oxidoreductase" evidence="2">
    <location>
        <begin position="5"/>
        <end position="349"/>
    </location>
</feature>
<dbReference type="InterPro" id="IPR036188">
    <property type="entry name" value="FAD/NAD-bd_sf"/>
</dbReference>
<dbReference type="PANTHER" id="PTHR13847">
    <property type="entry name" value="SARCOSINE DEHYDROGENASE-RELATED"/>
    <property type="match status" value="1"/>
</dbReference>
<dbReference type="GO" id="GO:0005737">
    <property type="term" value="C:cytoplasm"/>
    <property type="evidence" value="ECO:0007669"/>
    <property type="project" value="TreeGrafter"/>
</dbReference>
<dbReference type="PANTHER" id="PTHR13847:SF287">
    <property type="entry name" value="FAD-DEPENDENT OXIDOREDUCTASE DOMAIN-CONTAINING PROTEIN 1"/>
    <property type="match status" value="1"/>
</dbReference>
<dbReference type="RefSeq" id="WP_107141001.1">
    <property type="nucleotide sequence ID" value="NZ_CP028324.1"/>
</dbReference>
<evidence type="ECO:0000313" key="4">
    <source>
        <dbReference type="Proteomes" id="UP000240505"/>
    </source>
</evidence>
<gene>
    <name evidence="3" type="ORF">C9I28_07870</name>
</gene>
<evidence type="ECO:0000313" key="3">
    <source>
        <dbReference type="EMBL" id="AVR95650.1"/>
    </source>
</evidence>
<evidence type="ECO:0000256" key="1">
    <source>
        <dbReference type="ARBA" id="ARBA00023002"/>
    </source>
</evidence>
<dbReference type="Pfam" id="PF01266">
    <property type="entry name" value="DAO"/>
    <property type="match status" value="1"/>
</dbReference>
<dbReference type="SUPFAM" id="SSF51971">
    <property type="entry name" value="Nucleotide-binding domain"/>
    <property type="match status" value="1"/>
</dbReference>
<dbReference type="AlphaFoldDB" id="A0A2R4C7W8"/>
<dbReference type="EMBL" id="CP028324">
    <property type="protein sequence ID" value="AVR95650.1"/>
    <property type="molecule type" value="Genomic_DNA"/>
</dbReference>
<dbReference type="KEGG" id="masz:C9I28_07870"/>
<reference evidence="3 4" key="1">
    <citation type="submission" date="2018-03" db="EMBL/GenBank/DDBJ databases">
        <title>Massilia armeniaca sp. nov., isolated from desert soil.</title>
        <authorList>
            <person name="Huang H."/>
            <person name="Ren M."/>
        </authorList>
    </citation>
    <scope>NUCLEOTIDE SEQUENCE [LARGE SCALE GENOMIC DNA]</scope>
    <source>
        <strain evidence="3 4">ZMN-3</strain>
    </source>
</reference>
<name>A0A2R4C7W8_9BURK</name>
<protein>
    <submittedName>
        <fullName evidence="3">D-amino-acid oxidase</fullName>
    </submittedName>
</protein>
<evidence type="ECO:0000259" key="2">
    <source>
        <dbReference type="Pfam" id="PF01266"/>
    </source>
</evidence>
<dbReference type="InterPro" id="IPR006076">
    <property type="entry name" value="FAD-dep_OxRdtase"/>
</dbReference>
<dbReference type="Proteomes" id="UP000240505">
    <property type="component" value="Chromosome"/>
</dbReference>
<sequence length="374" mass="39064">MTNPDVIVIGAGIVGAACAVELQARGRQVLLLDRLGPGGGTTAAGMGHLVALDESDDELDLCLLSLRQWDRYVAEHGHRAEHVRCGTLWVAEDEDQLLHAAARAQRLARRGWQADLLSPAQLAAAEPALRPGLAGAVRVAPDGVVYPPAVARHLADQLAALGGATRIDAAVARIDAGCVHLQTGQRLDAHDVVVAAGCATTALLPDMPVFPRKGHLAITDRYPGRLRHQVVSMGYGQTAAGADGLAVAANVQPRPTGQWLIGSCRQDGIADAAVDPKVLAAVLRSAIALLPELARLQIIRAWTGMRPASADGRPIVGAHPTMPRTWLAAGHEGLGVTTAFGTAQLLADLMAGQPTAIDAAPYSPARFTREIGHD</sequence>
<dbReference type="GO" id="GO:0016491">
    <property type="term" value="F:oxidoreductase activity"/>
    <property type="evidence" value="ECO:0007669"/>
    <property type="project" value="UniProtKB-KW"/>
</dbReference>
<organism evidence="3 4">
    <name type="scientific">Pseudoduganella armeniaca</name>
    <dbReference type="NCBI Taxonomy" id="2072590"/>
    <lineage>
        <taxon>Bacteria</taxon>
        <taxon>Pseudomonadati</taxon>
        <taxon>Pseudomonadota</taxon>
        <taxon>Betaproteobacteria</taxon>
        <taxon>Burkholderiales</taxon>
        <taxon>Oxalobacteraceae</taxon>
        <taxon>Telluria group</taxon>
        <taxon>Pseudoduganella</taxon>
    </lineage>
</organism>
<keyword evidence="1" id="KW-0560">Oxidoreductase</keyword>
<accession>A0A2R4C7W8</accession>
<dbReference type="Gene3D" id="3.50.50.60">
    <property type="entry name" value="FAD/NAD(P)-binding domain"/>
    <property type="match status" value="1"/>
</dbReference>
<dbReference type="OrthoDB" id="9806257at2"/>
<dbReference type="Gene3D" id="3.30.9.10">
    <property type="entry name" value="D-Amino Acid Oxidase, subunit A, domain 2"/>
    <property type="match status" value="1"/>
</dbReference>
<keyword evidence="4" id="KW-1185">Reference proteome</keyword>